<keyword evidence="3 8" id="KW-0479">Metal-binding</keyword>
<dbReference type="GO" id="GO:0003676">
    <property type="term" value="F:nucleic acid binding"/>
    <property type="evidence" value="ECO:0007669"/>
    <property type="project" value="InterPro"/>
</dbReference>
<dbReference type="InterPro" id="IPR036397">
    <property type="entry name" value="RNaseH_sf"/>
</dbReference>
<dbReference type="Gene3D" id="3.30.420.10">
    <property type="entry name" value="Ribonuclease H-like superfamily/Ribonuclease H"/>
    <property type="match status" value="1"/>
</dbReference>
<feature type="binding site" evidence="8">
    <location>
        <position position="1071"/>
    </location>
    <ligand>
        <name>[4Fe-4S] cluster</name>
        <dbReference type="ChEBI" id="CHEBI:49883"/>
        <label>2</label>
        <note>ligand shared with heterodimeric partner</note>
    </ligand>
</feature>
<dbReference type="HAMAP" id="MF_03038">
    <property type="entry name" value="NUBP1"/>
    <property type="match status" value="1"/>
</dbReference>
<comment type="similarity">
    <text evidence="8">Belongs to the Mrp/NBP35 ATP-binding proteins family. NUBP1/NBP35 subfamily.</text>
</comment>
<proteinExistence type="inferred from homology"/>
<keyword evidence="1 8" id="KW-0004">4Fe-4S</keyword>
<evidence type="ECO:0000313" key="11">
    <source>
        <dbReference type="Proteomes" id="UP000444721"/>
    </source>
</evidence>
<dbReference type="OrthoDB" id="1741334at2759"/>
<evidence type="ECO:0000256" key="6">
    <source>
        <dbReference type="ARBA" id="ARBA00023004"/>
    </source>
</evidence>
<dbReference type="EMBL" id="VFQX01000023">
    <property type="protein sequence ID" value="KAF0979615.1"/>
    <property type="molecule type" value="Genomic_DNA"/>
</dbReference>
<dbReference type="CDD" id="cd02037">
    <property type="entry name" value="Mrp_NBP35"/>
    <property type="match status" value="1"/>
</dbReference>
<dbReference type="InterPro" id="IPR027417">
    <property type="entry name" value="P-loop_NTPase"/>
</dbReference>
<dbReference type="PANTHER" id="PTHR23264:SF19">
    <property type="entry name" value="CYTOSOLIC FE-S CLUSTER ASSEMBLY FACTOR NUBP2"/>
    <property type="match status" value="1"/>
</dbReference>
<organism evidence="10 11">
    <name type="scientific">Naegleria fowleri</name>
    <name type="common">Brain eating amoeba</name>
    <dbReference type="NCBI Taxonomy" id="5763"/>
    <lineage>
        <taxon>Eukaryota</taxon>
        <taxon>Discoba</taxon>
        <taxon>Heterolobosea</taxon>
        <taxon>Tetramitia</taxon>
        <taxon>Eutetramitia</taxon>
        <taxon>Vahlkampfiidae</taxon>
        <taxon>Naegleria</taxon>
    </lineage>
</organism>
<comment type="subcellular location">
    <subcellularLocation>
        <location evidence="8">Cytoplasm</location>
    </subcellularLocation>
</comment>
<dbReference type="InterPro" id="IPR033756">
    <property type="entry name" value="YlxH/NBP35"/>
</dbReference>
<keyword evidence="2 8" id="KW-0963">Cytoplasm</keyword>
<comment type="subunit">
    <text evidence="8">Heterotetramer of 2 NUBP1 and 2 NUBP2 chains.</text>
</comment>
<reference evidence="10 11" key="1">
    <citation type="journal article" date="2019" name="Sci. Rep.">
        <title>Nanopore sequencing improves the draft genome of the human pathogenic amoeba Naegleria fowleri.</title>
        <authorList>
            <person name="Liechti N."/>
            <person name="Schurch N."/>
            <person name="Bruggmann R."/>
            <person name="Wittwer M."/>
        </authorList>
    </citation>
    <scope>NUCLEOTIDE SEQUENCE [LARGE SCALE GENOMIC DNA]</scope>
    <source>
        <strain evidence="10 11">ATCC 30894</strain>
    </source>
</reference>
<accession>A0A6A5C269</accession>
<name>A0A6A5C269_NAEFO</name>
<dbReference type="FunFam" id="3.40.50.300:FF:002304">
    <property type="entry name" value="Nucleotide binding protein 2"/>
    <property type="match status" value="1"/>
</dbReference>
<dbReference type="InterPro" id="IPR019591">
    <property type="entry name" value="Mrp/NBP35_ATP-bd"/>
</dbReference>
<dbReference type="VEuPathDB" id="AmoebaDB:NfTy_030480"/>
<dbReference type="VEuPathDB" id="AmoebaDB:NF0085290"/>
<dbReference type="Proteomes" id="UP000444721">
    <property type="component" value="Unassembled WGS sequence"/>
</dbReference>
<keyword evidence="7 8" id="KW-0411">Iron-sulfur</keyword>
<feature type="compositionally biased region" description="Basic and acidic residues" evidence="9">
    <location>
        <begin position="640"/>
        <end position="651"/>
    </location>
</feature>
<dbReference type="VEuPathDB" id="AmoebaDB:NF0132350"/>
<dbReference type="GO" id="GO:0046872">
    <property type="term" value="F:metal ion binding"/>
    <property type="evidence" value="ECO:0007669"/>
    <property type="project" value="UniProtKB-KW"/>
</dbReference>
<feature type="binding site" evidence="8">
    <location>
        <begin position="888"/>
        <end position="895"/>
    </location>
    <ligand>
        <name>ATP</name>
        <dbReference type="ChEBI" id="CHEBI:30616"/>
    </ligand>
</feature>
<dbReference type="HAMAP" id="MF_02040">
    <property type="entry name" value="Mrp_NBP35"/>
    <property type="match status" value="1"/>
</dbReference>
<feature type="binding site" evidence="8">
    <location>
        <position position="844"/>
    </location>
    <ligand>
        <name>[4Fe-4S] cluster</name>
        <dbReference type="ChEBI" id="CHEBI:49883"/>
        <label>1</label>
    </ligand>
</feature>
<keyword evidence="11" id="KW-1185">Reference proteome</keyword>
<dbReference type="AlphaFoldDB" id="A0A6A5C269"/>
<comment type="function">
    <text evidence="8">Component of the cytosolic iron-sulfur (Fe/S) protein assembly (CIA) machinery. Required for maturation of extramitochondrial Fe-S proteins. The NUBP1-NUBP2 heterotetramer forms a Fe-S scaffold complex, mediating the de novo assembly of an Fe-S cluster and its transfer to target apoproteins.</text>
</comment>
<dbReference type="SUPFAM" id="SSF53098">
    <property type="entry name" value="Ribonuclease H-like"/>
    <property type="match status" value="1"/>
</dbReference>
<dbReference type="VEuPathDB" id="AmoebaDB:NF0113060"/>
<dbReference type="InterPro" id="IPR012337">
    <property type="entry name" value="RNaseH-like_sf"/>
</dbReference>
<feature type="binding site" evidence="8">
    <location>
        <position position="853"/>
    </location>
    <ligand>
        <name>[4Fe-4S] cluster</name>
        <dbReference type="ChEBI" id="CHEBI:49883"/>
        <label>1</label>
    </ligand>
</feature>
<sequence>MNHLDQIISKKDVIFQQIADGVRPAPKSLLAYPLLMYEIISKLVVHSKELTETESELVSLFRQAQEHYDSTWNFESVNVEYVMESPQKKVKLDLRTEPTCKPRLPEMKKPFEDTFFMQFIFDQLRNYSRDPRHHQYSDIAKRFWILVKYYAGKQFFVRMAGARNQHQLCNWFNHLHYNLIIPELATVKNWIPKGSRGIIPYFKETLEDIVSKSSCKNACISVDGMKVLKHIDTLNSEFVGVVFPCNSFQDLSKLKPESLTDEMIYFVINAIDNSWNMPIGWFPKNESMNSTQFVIDRFQEILKIIDKSVTVVCGCADAEIDAQAVQHAIQATHKDFVFLNDYVHNFKNQRNALFTSQITEHKISMPTIVNFMQQFPHLYELLDREEVAPSDIMALQYCLNLTSSPVIEQLKAINTPQSLAAANYLTLIRELYDCINDNKCQVEQLHNIKQRFEQLNPFPSKTKNICIHTINGFITLISHFPNLRSSCITTNSNELFFSIVRHKYPRATEKQFCQMGLLTFFIYCILHAPDDVPGFSLPDIPLTDHYNGMSGKVTKIPDFSPYCSPNSQLKGFEKELEKINQQIANYARKSTLRLDTCAPKRIFLCCPVPNSAAEEVKNMECQEFLRQMQRDVELRKVTMSHGEEDQYKDSQSENATTNNSIEELKHKPNELRSVFKDKISVIHSRPQGIISSTQNLMKIGNKLYHIVLMDLETTGVNVNTNTIIQIAFLSLSTHQLHSMFVQPEPNANWHQKAATMHQDKLAILAKSDFLRNVIPDVVNYLTYGEAADVIFLVHSWSLDEQFFTKALTSLSHQPKINFHYSVPENANEHCPGVQSTSAGKTSACAGCPNQSLCSSGAMKNNINQTAIETEQIKEAMKAIKRKFLVLSGKGGVGKSTISSQLALTLALTSQNDQESIPQVGVLDVDLCGPSIPTMFGLEGYQLHQSNLGWIPAYYEDNLAVVSIGFMLPKKDDAVIWRGPKKNGLIKQFLRDVFWGDYLDYLIIDTPPGTSDEHITIVQYLKNVDIDGAIIVTTPQDVSCNDVRREINFCKKVNIPIIGIIENMSGFVCPHCSNKTMIFKPTSGGGEQLAKDYNIPFLGSIPLDPVVMQACETGKSIVRDHPESPASQVMKEIVQKIVQHKQQNSLLNNH</sequence>
<keyword evidence="5 8" id="KW-0067">ATP-binding</keyword>
<dbReference type="GO" id="GO:0016226">
    <property type="term" value="P:iron-sulfur cluster assembly"/>
    <property type="evidence" value="ECO:0007669"/>
    <property type="project" value="UniProtKB-UniRule"/>
</dbReference>
<evidence type="ECO:0000313" key="10">
    <source>
        <dbReference type="EMBL" id="KAF0979615.1"/>
    </source>
</evidence>
<feature type="compositionally biased region" description="Polar residues" evidence="9">
    <location>
        <begin position="652"/>
        <end position="661"/>
    </location>
</feature>
<evidence type="ECO:0000256" key="8">
    <source>
        <dbReference type="HAMAP-Rule" id="MF_03038"/>
    </source>
</evidence>
<dbReference type="VEuPathDB" id="AmoebaDB:FDP41_001283"/>
<comment type="cofactor">
    <cofactor evidence="8">
        <name>[4Fe-4S] cluster</name>
        <dbReference type="ChEBI" id="CHEBI:49883"/>
    </cofactor>
    <text evidence="8">Binds 4 [4Fe-4S] clusters per heterotetramer. Contains two stable clusters in the N-termini of NUBP1 and two labile, bridging clusters between subunits of the NUBP1-NUBP2 heterotetramer.</text>
</comment>
<keyword evidence="6 8" id="KW-0408">Iron</keyword>
<dbReference type="SUPFAM" id="SSF52540">
    <property type="entry name" value="P-loop containing nucleoside triphosphate hydrolases"/>
    <property type="match status" value="1"/>
</dbReference>
<protein>
    <recommendedName>
        <fullName evidence="8">Cytosolic Fe-S cluster assembly factor NUBP1 homolog</fullName>
    </recommendedName>
</protein>
<evidence type="ECO:0000256" key="7">
    <source>
        <dbReference type="ARBA" id="ARBA00023014"/>
    </source>
</evidence>
<feature type="binding site" evidence="8">
    <location>
        <position position="1068"/>
    </location>
    <ligand>
        <name>[4Fe-4S] cluster</name>
        <dbReference type="ChEBI" id="CHEBI:49883"/>
        <label>2</label>
        <note>ligand shared with heterodimeric partner</note>
    </ligand>
</feature>
<evidence type="ECO:0000256" key="2">
    <source>
        <dbReference type="ARBA" id="ARBA00022490"/>
    </source>
</evidence>
<evidence type="ECO:0000256" key="9">
    <source>
        <dbReference type="SAM" id="MobiDB-lite"/>
    </source>
</evidence>
<dbReference type="Gene3D" id="3.40.50.300">
    <property type="entry name" value="P-loop containing nucleotide triphosphate hydrolases"/>
    <property type="match status" value="1"/>
</dbReference>
<dbReference type="GO" id="GO:0005829">
    <property type="term" value="C:cytosol"/>
    <property type="evidence" value="ECO:0007669"/>
    <property type="project" value="TreeGrafter"/>
</dbReference>
<dbReference type="GO" id="GO:0140663">
    <property type="term" value="F:ATP-dependent FeS chaperone activity"/>
    <property type="evidence" value="ECO:0007669"/>
    <property type="project" value="InterPro"/>
</dbReference>
<gene>
    <name evidence="10" type="ORF">FDP41_001283</name>
</gene>
<dbReference type="GO" id="GO:0051539">
    <property type="term" value="F:4 iron, 4 sulfur cluster binding"/>
    <property type="evidence" value="ECO:0007669"/>
    <property type="project" value="UniProtKB-UniRule"/>
</dbReference>
<evidence type="ECO:0000256" key="5">
    <source>
        <dbReference type="ARBA" id="ARBA00022840"/>
    </source>
</evidence>
<feature type="binding site" evidence="8">
    <location>
        <position position="830"/>
    </location>
    <ligand>
        <name>[4Fe-4S] cluster</name>
        <dbReference type="ChEBI" id="CHEBI:49883"/>
        <label>1</label>
    </ligand>
</feature>
<evidence type="ECO:0000256" key="4">
    <source>
        <dbReference type="ARBA" id="ARBA00022741"/>
    </source>
</evidence>
<evidence type="ECO:0000256" key="3">
    <source>
        <dbReference type="ARBA" id="ARBA00022723"/>
    </source>
</evidence>
<comment type="caution">
    <text evidence="10">The sequence shown here is derived from an EMBL/GenBank/DDBJ whole genome shotgun (WGS) entry which is preliminary data.</text>
</comment>
<dbReference type="GO" id="GO:0005524">
    <property type="term" value="F:ATP binding"/>
    <property type="evidence" value="ECO:0007669"/>
    <property type="project" value="UniProtKB-KW"/>
</dbReference>
<feature type="binding site" evidence="8">
    <location>
        <position position="847"/>
    </location>
    <ligand>
        <name>[4Fe-4S] cluster</name>
        <dbReference type="ChEBI" id="CHEBI:49883"/>
        <label>1</label>
    </ligand>
</feature>
<keyword evidence="4 8" id="KW-0547">Nucleotide-binding</keyword>
<dbReference type="PANTHER" id="PTHR23264">
    <property type="entry name" value="NUCLEOTIDE-BINDING PROTEIN NBP35 YEAST -RELATED"/>
    <property type="match status" value="1"/>
</dbReference>
<dbReference type="RefSeq" id="XP_044564328.1">
    <property type="nucleotide sequence ID" value="XM_044703392.1"/>
</dbReference>
<dbReference type="Pfam" id="PF10609">
    <property type="entry name" value="ParA"/>
    <property type="match status" value="1"/>
</dbReference>
<evidence type="ECO:0000256" key="1">
    <source>
        <dbReference type="ARBA" id="ARBA00022485"/>
    </source>
</evidence>
<feature type="region of interest" description="Disordered" evidence="9">
    <location>
        <begin position="640"/>
        <end position="662"/>
    </location>
</feature>
<dbReference type="GeneID" id="68108501"/>
<dbReference type="InterPro" id="IPR028601">
    <property type="entry name" value="NUBP1/Nbp35"/>
</dbReference>